<keyword evidence="2" id="KW-1185">Reference proteome</keyword>
<evidence type="ECO:0000313" key="2">
    <source>
        <dbReference type="Proteomes" id="UP000366051"/>
    </source>
</evidence>
<organism evidence="1 2">
    <name type="scientific">Heliorestis convoluta</name>
    <dbReference type="NCBI Taxonomy" id="356322"/>
    <lineage>
        <taxon>Bacteria</taxon>
        <taxon>Bacillati</taxon>
        <taxon>Bacillota</taxon>
        <taxon>Clostridia</taxon>
        <taxon>Eubacteriales</taxon>
        <taxon>Heliobacteriaceae</taxon>
        <taxon>Heliorestis</taxon>
    </lineage>
</organism>
<dbReference type="AlphaFoldDB" id="A0A5Q2N374"/>
<protein>
    <recommendedName>
        <fullName evidence="3">Transglutaminase domain-containing protein</fullName>
    </recommendedName>
</protein>
<dbReference type="Proteomes" id="UP000366051">
    <property type="component" value="Chromosome"/>
</dbReference>
<dbReference type="InterPro" id="IPR038765">
    <property type="entry name" value="Papain-like_cys_pep_sf"/>
</dbReference>
<name>A0A5Q2N374_9FIRM</name>
<dbReference type="KEGG" id="hcv:FTV88_1948"/>
<dbReference type="SUPFAM" id="SSF54001">
    <property type="entry name" value="Cysteine proteinases"/>
    <property type="match status" value="1"/>
</dbReference>
<gene>
    <name evidence="1" type="ORF">FTV88_1948</name>
</gene>
<dbReference type="EMBL" id="CP045875">
    <property type="protein sequence ID" value="QGG48046.1"/>
    <property type="molecule type" value="Genomic_DNA"/>
</dbReference>
<proteinExistence type="predicted"/>
<evidence type="ECO:0000313" key="1">
    <source>
        <dbReference type="EMBL" id="QGG48046.1"/>
    </source>
</evidence>
<reference evidence="2" key="1">
    <citation type="submission" date="2019-11" db="EMBL/GenBank/DDBJ databases">
        <title>Genome sequence of Heliorestis convoluta strain HH, an alkaliphilic and minimalistic phototrophic bacterium from a soda lake in Egypt.</title>
        <authorList>
            <person name="Dewey E.D."/>
            <person name="Stokes L.M."/>
            <person name="Burchell B.M."/>
            <person name="Shaffer K.N."/>
            <person name="Huntington A.M."/>
            <person name="Baker J.M."/>
            <person name="Nadendla S."/>
            <person name="Giglio M.G."/>
            <person name="Touchman J.W."/>
            <person name="Blankenship R.E."/>
            <person name="Madigan M.T."/>
            <person name="Sattley W.M."/>
        </authorList>
    </citation>
    <scope>NUCLEOTIDE SEQUENCE [LARGE SCALE GENOMIC DNA]</scope>
    <source>
        <strain evidence="2">HH</strain>
    </source>
</reference>
<dbReference type="Gene3D" id="3.10.620.30">
    <property type="match status" value="1"/>
</dbReference>
<sequence>MKVFSGVVRGYGLQDKEWHEIDLNQSNLAWNEVYINGRWVIQDPTWNAGYVTMDGEFVFFTKP</sequence>
<evidence type="ECO:0008006" key="3">
    <source>
        <dbReference type="Google" id="ProtNLM"/>
    </source>
</evidence>
<accession>A0A5Q2N374</accession>